<dbReference type="AlphaFoldDB" id="T0MFG2"/>
<evidence type="ECO:0000313" key="1">
    <source>
        <dbReference type="EMBL" id="EQB59820.1"/>
    </source>
</evidence>
<accession>T0MFG2</accession>
<dbReference type="VEuPathDB" id="MicrosporidiaDB:NAPIS_ORF02648"/>
<dbReference type="HOGENOM" id="CLU_126683_0_0_1"/>
<dbReference type="OrthoDB" id="2194105at2759"/>
<keyword evidence="2" id="KW-1185">Reference proteome</keyword>
<name>T0MFG2_9MICR</name>
<gene>
    <name evidence="1" type="ORF">NAPIS_ORF02648</name>
</gene>
<sequence length="183" mass="21104">MPRGGWMKAKDVYCDKFRSNIVLQKFMGKAKAVLTSNSGQQLTVREYKLNPTKRHKTEIALKEESSLFESKIHVEALKIFKEKYASLEKIRVENVERTRKISSMKVDYLRLDSTIKAVEAHVRATPPQNMSDVARILQSAQICYQEITSKEFKVSTWRESILKKVSSLEAKNYLLKKVRAFGS</sequence>
<dbReference type="EMBL" id="KE647363">
    <property type="protein sequence ID" value="EQB59820.1"/>
    <property type="molecule type" value="Genomic_DNA"/>
</dbReference>
<proteinExistence type="predicted"/>
<reference evidence="1 2" key="1">
    <citation type="journal article" date="2013" name="BMC Genomics">
        <title>Genome sequencing and comparative genomics of honey bee microsporidia, Nosema apis reveal novel insights into host-parasite interactions.</title>
        <authorList>
            <person name="Chen Yp."/>
            <person name="Pettis J.S."/>
            <person name="Zhao Y."/>
            <person name="Liu X."/>
            <person name="Tallon L.J."/>
            <person name="Sadzewicz L.D."/>
            <person name="Li R."/>
            <person name="Zheng H."/>
            <person name="Huang S."/>
            <person name="Zhang X."/>
            <person name="Hamilton M.C."/>
            <person name="Pernal S.F."/>
            <person name="Melathopoulos A.P."/>
            <person name="Yan X."/>
            <person name="Evans J.D."/>
        </authorList>
    </citation>
    <scope>NUCLEOTIDE SEQUENCE [LARGE SCALE GENOMIC DNA]</scope>
    <source>
        <strain evidence="1 2">BRL 01</strain>
    </source>
</reference>
<dbReference type="Proteomes" id="UP000053780">
    <property type="component" value="Unassembled WGS sequence"/>
</dbReference>
<evidence type="ECO:0000313" key="2">
    <source>
        <dbReference type="Proteomes" id="UP000053780"/>
    </source>
</evidence>
<protein>
    <submittedName>
        <fullName evidence="1">Uncharacterized protein</fullName>
    </submittedName>
</protein>
<organism evidence="1 2">
    <name type="scientific">Vairimorpha apis BRL 01</name>
    <dbReference type="NCBI Taxonomy" id="1037528"/>
    <lineage>
        <taxon>Eukaryota</taxon>
        <taxon>Fungi</taxon>
        <taxon>Fungi incertae sedis</taxon>
        <taxon>Microsporidia</taxon>
        <taxon>Nosematidae</taxon>
        <taxon>Vairimorpha</taxon>
    </lineage>
</organism>